<evidence type="ECO:0000259" key="3">
    <source>
        <dbReference type="PROSITE" id="PS50977"/>
    </source>
</evidence>
<dbReference type="PANTHER" id="PTHR43479:SF22">
    <property type="entry name" value="TRANSCRIPTIONAL REGULATOR, TETR FAMILY"/>
    <property type="match status" value="1"/>
</dbReference>
<keyword evidence="1 2" id="KW-0238">DNA-binding</keyword>
<dbReference type="SUPFAM" id="SSF46689">
    <property type="entry name" value="Homeodomain-like"/>
    <property type="match status" value="1"/>
</dbReference>
<dbReference type="RefSeq" id="WP_046231679.1">
    <property type="nucleotide sequence ID" value="NZ_FONN01000006.1"/>
</dbReference>
<evidence type="ECO:0000256" key="2">
    <source>
        <dbReference type="PROSITE-ProRule" id="PRU00335"/>
    </source>
</evidence>
<dbReference type="PROSITE" id="PS50977">
    <property type="entry name" value="HTH_TETR_2"/>
    <property type="match status" value="1"/>
</dbReference>
<dbReference type="Proteomes" id="UP000183410">
    <property type="component" value="Unassembled WGS sequence"/>
</dbReference>
<reference evidence="5" key="1">
    <citation type="submission" date="2016-10" db="EMBL/GenBank/DDBJ databases">
        <authorList>
            <person name="Varghese N."/>
            <person name="Submissions S."/>
        </authorList>
    </citation>
    <scope>NUCLEOTIDE SEQUENCE [LARGE SCALE GENOMIC DNA]</scope>
    <source>
        <strain evidence="5">CGMCC 1.10223</strain>
    </source>
</reference>
<evidence type="ECO:0000256" key="1">
    <source>
        <dbReference type="ARBA" id="ARBA00023125"/>
    </source>
</evidence>
<proteinExistence type="predicted"/>
<gene>
    <name evidence="4" type="ORF">SAMN04487969_106227</name>
</gene>
<dbReference type="InterPro" id="IPR023772">
    <property type="entry name" value="DNA-bd_HTH_TetR-type_CS"/>
</dbReference>
<protein>
    <submittedName>
        <fullName evidence="4">Transcriptional regulator, TetR family</fullName>
    </submittedName>
</protein>
<feature type="DNA-binding region" description="H-T-H motif" evidence="2">
    <location>
        <begin position="25"/>
        <end position="44"/>
    </location>
</feature>
<dbReference type="InterPro" id="IPR001647">
    <property type="entry name" value="HTH_TetR"/>
</dbReference>
<organism evidence="4 5">
    <name type="scientific">Paenibacillus algorifonticola</name>
    <dbReference type="NCBI Taxonomy" id="684063"/>
    <lineage>
        <taxon>Bacteria</taxon>
        <taxon>Bacillati</taxon>
        <taxon>Bacillota</taxon>
        <taxon>Bacilli</taxon>
        <taxon>Bacillales</taxon>
        <taxon>Paenibacillaceae</taxon>
        <taxon>Paenibacillus</taxon>
    </lineage>
</organism>
<dbReference type="InterPro" id="IPR050624">
    <property type="entry name" value="HTH-type_Tx_Regulator"/>
</dbReference>
<dbReference type="GO" id="GO:0003677">
    <property type="term" value="F:DNA binding"/>
    <property type="evidence" value="ECO:0007669"/>
    <property type="project" value="UniProtKB-UniRule"/>
</dbReference>
<evidence type="ECO:0000313" key="5">
    <source>
        <dbReference type="Proteomes" id="UP000183410"/>
    </source>
</evidence>
<dbReference type="Gene3D" id="1.10.357.10">
    <property type="entry name" value="Tetracycline Repressor, domain 2"/>
    <property type="match status" value="1"/>
</dbReference>
<dbReference type="EMBL" id="FONN01000006">
    <property type="protein sequence ID" value="SFE77622.1"/>
    <property type="molecule type" value="Genomic_DNA"/>
</dbReference>
<dbReference type="PROSITE" id="PS01081">
    <property type="entry name" value="HTH_TETR_1"/>
    <property type="match status" value="1"/>
</dbReference>
<name>A0A1I2DAP7_9BACL</name>
<dbReference type="InterPro" id="IPR009057">
    <property type="entry name" value="Homeodomain-like_sf"/>
</dbReference>
<sequence length="303" mass="34779">MSLIRDRIIESAVRHFIEKGYAATSIQDISDDCGIAKGSLYKYFSSKEELFKEIHKSRQQLLDDQLEGILTEVGLTPREVFVRETEVTLEFFLTNKFIMQEIKELIKTKKEMAPFFLQMRMRLLDHHRKSLIRLLGEQITPHIWDIVTVYGGIIKEFNFLMIFENKPLRIRDIALFTVGRLEEMAAGILAKQETPILTDALMCDMVDNGLEGKRVSVEEQRSQLLDALLAIIKELAITGSRRAQLVDAALALAEEFARDQPKVVIIQALLSLLQQEHELSSLTLQLEKYVRKLKNDRECSAPC</sequence>
<dbReference type="Pfam" id="PF00440">
    <property type="entry name" value="TetR_N"/>
    <property type="match status" value="1"/>
</dbReference>
<feature type="domain" description="HTH tetR-type" evidence="3">
    <location>
        <begin position="2"/>
        <end position="62"/>
    </location>
</feature>
<dbReference type="PRINTS" id="PR00455">
    <property type="entry name" value="HTHTETR"/>
</dbReference>
<dbReference type="PANTHER" id="PTHR43479">
    <property type="entry name" value="ACREF/ENVCD OPERON REPRESSOR-RELATED"/>
    <property type="match status" value="1"/>
</dbReference>
<evidence type="ECO:0000313" key="4">
    <source>
        <dbReference type="EMBL" id="SFE77622.1"/>
    </source>
</evidence>
<accession>A0A1I2DAP7</accession>
<dbReference type="AlphaFoldDB" id="A0A1I2DAP7"/>
<keyword evidence="5" id="KW-1185">Reference proteome</keyword>